<name>A0A7C8N545_9PEZI</name>
<comment type="caution">
    <text evidence="2">The sequence shown here is derived from an EMBL/GenBank/DDBJ whole genome shotgun (WGS) entry which is preliminary data.</text>
</comment>
<protein>
    <submittedName>
        <fullName evidence="2">Uncharacterized protein</fullName>
    </submittedName>
</protein>
<dbReference type="InParanoid" id="A0A7C8N545"/>
<keyword evidence="1" id="KW-1133">Transmembrane helix</keyword>
<keyword evidence="1" id="KW-0472">Membrane</keyword>
<evidence type="ECO:0000256" key="1">
    <source>
        <dbReference type="SAM" id="Phobius"/>
    </source>
</evidence>
<gene>
    <name evidence="2" type="ORF">GQX73_g5016</name>
</gene>
<dbReference type="AlphaFoldDB" id="A0A7C8N545"/>
<reference evidence="2 3" key="1">
    <citation type="submission" date="2019-12" db="EMBL/GenBank/DDBJ databases">
        <title>Draft genome sequence of the ascomycete Xylaria multiplex DSM 110363.</title>
        <authorList>
            <person name="Buettner E."/>
            <person name="Kellner H."/>
        </authorList>
    </citation>
    <scope>NUCLEOTIDE SEQUENCE [LARGE SCALE GENOMIC DNA]</scope>
    <source>
        <strain evidence="2 3">DSM 110363</strain>
    </source>
</reference>
<evidence type="ECO:0000313" key="3">
    <source>
        <dbReference type="Proteomes" id="UP000481858"/>
    </source>
</evidence>
<keyword evidence="1" id="KW-0812">Transmembrane</keyword>
<proteinExistence type="predicted"/>
<keyword evidence="3" id="KW-1185">Reference proteome</keyword>
<feature type="transmembrane region" description="Helical" evidence="1">
    <location>
        <begin position="89"/>
        <end position="111"/>
    </location>
</feature>
<accession>A0A7C8N545</accession>
<dbReference type="OrthoDB" id="1523883at2759"/>
<organism evidence="2 3">
    <name type="scientific">Xylaria multiplex</name>
    <dbReference type="NCBI Taxonomy" id="323545"/>
    <lineage>
        <taxon>Eukaryota</taxon>
        <taxon>Fungi</taxon>
        <taxon>Dikarya</taxon>
        <taxon>Ascomycota</taxon>
        <taxon>Pezizomycotina</taxon>
        <taxon>Sordariomycetes</taxon>
        <taxon>Xylariomycetidae</taxon>
        <taxon>Xylariales</taxon>
        <taxon>Xylariaceae</taxon>
        <taxon>Xylaria</taxon>
    </lineage>
</organism>
<feature type="transmembrane region" description="Helical" evidence="1">
    <location>
        <begin position="63"/>
        <end position="83"/>
    </location>
</feature>
<evidence type="ECO:0000313" key="2">
    <source>
        <dbReference type="EMBL" id="KAF2968516.1"/>
    </source>
</evidence>
<dbReference type="EMBL" id="WUBL01000049">
    <property type="protein sequence ID" value="KAF2968516.1"/>
    <property type="molecule type" value="Genomic_DNA"/>
</dbReference>
<sequence length="166" mass="18722">MASQAFFDPLVLLRVAPILTSTMALRFSHDQNLFLSNLLAPEHREKAKEIVPSYFSTFFMKGIWDIGIFYTLTPAIGITNFYSRPNGAWKWYAAGTALTIFHLAFVPFVMYKVKGLADCASKGASKEEGPKLLREWLKVHSLRSWVTDVPAWTCFVIGCVKSLQPL</sequence>
<dbReference type="Proteomes" id="UP000481858">
    <property type="component" value="Unassembled WGS sequence"/>
</dbReference>